<dbReference type="RefSeq" id="WP_168925398.1">
    <property type="nucleotide sequence ID" value="NZ_JAAXLJ010000012.1"/>
</dbReference>
<dbReference type="PANTHER" id="PTHR32114:SF2">
    <property type="entry name" value="ABC TRANSPORTER ABCH.3"/>
    <property type="match status" value="1"/>
</dbReference>
<dbReference type="Pfam" id="PF13476">
    <property type="entry name" value="AAA_23"/>
    <property type="match status" value="1"/>
</dbReference>
<evidence type="ECO:0000256" key="1">
    <source>
        <dbReference type="ARBA" id="ARBA00006930"/>
    </source>
</evidence>
<evidence type="ECO:0000313" key="7">
    <source>
        <dbReference type="Proteomes" id="UP000763447"/>
    </source>
</evidence>
<evidence type="ECO:0000313" key="6">
    <source>
        <dbReference type="EMBL" id="NLR18792.1"/>
    </source>
</evidence>
<proteinExistence type="inferred from homology"/>
<sequence length="1032" mass="116174">MKPLTLKMTNFGPYEKQTIDFTQLADASIFLIAGPTGSGKTTLFDAMTFALYGESASDDRDPAALRSDFARGDEPTEVTLKFEHKGLEYAVTRQPKQVLSKKRGTGTREYPSSGKLVIYKNGTKTNEITRMQEINLTLTDILQISRKQFVQIVLLPQGEFRRFLVSDSSAKEAILRKVFGTQLFQRWATALKQQLNQQREKIKSAQSVIDSGLKRVRWTQPNGEHDLSHLKEQYQTDLDELRSSKQNLKTVQQQVNQLSHQIETDQRMNQNIEILNQKLQEQAKLEAEQPQIEQQQQRLVTLNWVSEQTPNYDRQQELVKQIKQLEQRKVTLTHNLQIQTQNTTQLIDQQKHLAEMKKSIDENQTEVTLLSKQRPLFEQVRQLTQQLDRQSADESKLDLELSQKQLKADQLQQDLKQFNELIAQQPELLKRRAQLTNLLNTQTMIGKQVSNLLLQQTELFNQRKTVAQTHSVVIGLDQEVSQASTEYAELRNQWLVGQISSLANQLKPGTPCPVCGSVEHPAPAITTATKVIDNETVKLAEQSLQQLKQKQTKAQSDLSHLQETVEKQQTIIEDQKQELLDKVDLPSDVSIEDLEDHVNQQKAKMDQQVSAIDEQLAKIDHAVDQQQQVNGQIENLQEIIQALKEQSQKGKLAQQTIQTKLEEAQKQLPTQFKNLTELDDYLTAQQNTISKYQQRVADNNNALQKSNEAVATIQANLSNTESSLEETQTTCAQLTTNLERAVTNQLGDNQMAHFVELIGQLDEINSLKQTIQNYQQAITAAKADVSAYQQLVGDKQLVDLTVIQTKLNERNEDLKTVQSQTDDKQQHVSVNGDILTQIKAATQQVAAQLDELNELQLLVETVAGGGDNKLGLERYVLRAQLAEILMIANEHLKQLSSGRYSMQLHLEAGAYQKNTGLEIDVYDDNVGQVRSVHTLSGGESFIAALSLALALGESIQNESGGISIDALFIDEGFGSLDQESLSTAMKALENVESSNRMIGIISHVTLLQETIPYQIQVQPMGQGKSIAKIVLP</sequence>
<feature type="domain" description="Rad50/SbcC-type AAA" evidence="5">
    <location>
        <begin position="6"/>
        <end position="263"/>
    </location>
</feature>
<gene>
    <name evidence="6" type="ORF">HC026_07610</name>
</gene>
<dbReference type="EMBL" id="JAAXLJ010000012">
    <property type="protein sequence ID" value="NLR18792.1"/>
    <property type="molecule type" value="Genomic_DNA"/>
</dbReference>
<keyword evidence="4" id="KW-0175">Coiled coil</keyword>
<dbReference type="Gene3D" id="3.40.50.300">
    <property type="entry name" value="P-loop containing nucleotide triphosphate hydrolases"/>
    <property type="match status" value="2"/>
</dbReference>
<dbReference type="Proteomes" id="UP000763447">
    <property type="component" value="Unassembled WGS sequence"/>
</dbReference>
<name>A0ABX1KXX0_9LACO</name>
<comment type="subunit">
    <text evidence="2">Heterodimer of SbcC and SbcD.</text>
</comment>
<evidence type="ECO:0000256" key="3">
    <source>
        <dbReference type="ARBA" id="ARBA00013368"/>
    </source>
</evidence>
<dbReference type="PANTHER" id="PTHR32114">
    <property type="entry name" value="ABC TRANSPORTER ABCH.3"/>
    <property type="match status" value="1"/>
</dbReference>
<evidence type="ECO:0000256" key="2">
    <source>
        <dbReference type="ARBA" id="ARBA00011322"/>
    </source>
</evidence>
<dbReference type="Pfam" id="PF13558">
    <property type="entry name" value="SbcC_Walker_B"/>
    <property type="match status" value="1"/>
</dbReference>
<reference evidence="6 7" key="1">
    <citation type="submission" date="2020-04" db="EMBL/GenBank/DDBJ databases">
        <title>A novel species of genus Lactobacillus that was isolated from fermented food Zha-chili.</title>
        <authorList>
            <person name="Zhang Z."/>
        </authorList>
    </citation>
    <scope>NUCLEOTIDE SEQUENCE [LARGE SCALE GENOMIC DNA]</scope>
    <source>
        <strain evidence="7">HBUAS51383</strain>
    </source>
</reference>
<dbReference type="InterPro" id="IPR038729">
    <property type="entry name" value="Rad50/SbcC_AAA"/>
</dbReference>
<feature type="coiled-coil region" evidence="4">
    <location>
        <begin position="394"/>
        <end position="421"/>
    </location>
</feature>
<feature type="coiled-coil region" evidence="4">
    <location>
        <begin position="188"/>
        <end position="342"/>
    </location>
</feature>
<evidence type="ECO:0000256" key="4">
    <source>
        <dbReference type="SAM" id="Coils"/>
    </source>
</evidence>
<dbReference type="InterPro" id="IPR027417">
    <property type="entry name" value="P-loop_NTPase"/>
</dbReference>
<feature type="coiled-coil region" evidence="4">
    <location>
        <begin position="537"/>
        <end position="653"/>
    </location>
</feature>
<protein>
    <recommendedName>
        <fullName evidence="3">Nuclease SbcCD subunit C</fullName>
    </recommendedName>
</protein>
<organism evidence="6 7">
    <name type="scientific">Secundilactobacillus angelensis</name>
    <dbReference type="NCBI Taxonomy" id="2722706"/>
    <lineage>
        <taxon>Bacteria</taxon>
        <taxon>Bacillati</taxon>
        <taxon>Bacillota</taxon>
        <taxon>Bacilli</taxon>
        <taxon>Lactobacillales</taxon>
        <taxon>Lactobacillaceae</taxon>
        <taxon>Secundilactobacillus</taxon>
    </lineage>
</organism>
<comment type="similarity">
    <text evidence="1">Belongs to the SMC family. SbcC subfamily.</text>
</comment>
<comment type="caution">
    <text evidence="6">The sequence shown here is derived from an EMBL/GenBank/DDBJ whole genome shotgun (WGS) entry which is preliminary data.</text>
</comment>
<accession>A0ABX1KXX0</accession>
<dbReference type="SUPFAM" id="SSF52540">
    <property type="entry name" value="P-loop containing nucleoside triphosphate hydrolases"/>
    <property type="match status" value="2"/>
</dbReference>
<keyword evidence="7" id="KW-1185">Reference proteome</keyword>
<evidence type="ECO:0000259" key="5">
    <source>
        <dbReference type="Pfam" id="PF13476"/>
    </source>
</evidence>
<feature type="coiled-coil region" evidence="4">
    <location>
        <begin position="724"/>
        <end position="791"/>
    </location>
</feature>